<protein>
    <submittedName>
        <fullName evidence="3">Calcium-activated chloride channel regulator 1-like</fullName>
    </submittedName>
</protein>
<organism evidence="2 3">
    <name type="scientific">Priapulus caudatus</name>
    <name type="common">Priapulid worm</name>
    <dbReference type="NCBI Taxonomy" id="37621"/>
    <lineage>
        <taxon>Eukaryota</taxon>
        <taxon>Metazoa</taxon>
        <taxon>Ecdysozoa</taxon>
        <taxon>Scalidophora</taxon>
        <taxon>Priapulida</taxon>
        <taxon>Priapulimorpha</taxon>
        <taxon>Priapulimorphida</taxon>
        <taxon>Priapulidae</taxon>
        <taxon>Priapulus</taxon>
    </lineage>
</organism>
<accession>A0ABM1DSS2</accession>
<evidence type="ECO:0000313" key="2">
    <source>
        <dbReference type="Proteomes" id="UP000695022"/>
    </source>
</evidence>
<dbReference type="RefSeq" id="XP_014662993.1">
    <property type="nucleotide sequence ID" value="XM_014807507.1"/>
</dbReference>
<name>A0ABM1DSS2_PRICU</name>
<gene>
    <name evidence="3" type="primary">LOC106805783</name>
</gene>
<sequence>MSFSTRTSVARPTVWQRQLTSVISGLRLYMLLLVFSTILPSGMAASRSLVYLQHNGYKNLQVAVDESVEESEEIIARIKDSLTDASRFLYTATRKRAYFEDISILVPKTWSDQPEYLPASTETMATADIRVDYPDIEMFQPFVYNPNPCGKQGDYMLLNPHYLMNDSMVLGPHAKVIVHEWAHLRWGVYDEYPGGKNSPRVYASKGGDFTGNRCSAAIKGRLVNLITGGKCHVIGNRPPSYCVWQDEDGGKPAGSLMYRQYLTQIDGFCDSDELARRDQYHTLECS</sequence>
<evidence type="ECO:0000313" key="3">
    <source>
        <dbReference type="RefSeq" id="XP_014662993.1"/>
    </source>
</evidence>
<proteinExistence type="predicted"/>
<dbReference type="InterPro" id="IPR013642">
    <property type="entry name" value="CLCA_N"/>
</dbReference>
<dbReference type="GeneID" id="106805783"/>
<feature type="domain" description="Calcium-activated chloride channel N-terminal" evidence="1">
    <location>
        <begin position="50"/>
        <end position="272"/>
    </location>
</feature>
<dbReference type="Pfam" id="PF08434">
    <property type="entry name" value="CLCA"/>
    <property type="match status" value="1"/>
</dbReference>
<keyword evidence="2" id="KW-1185">Reference proteome</keyword>
<dbReference type="Proteomes" id="UP000695022">
    <property type="component" value="Unplaced"/>
</dbReference>
<evidence type="ECO:0000259" key="1">
    <source>
        <dbReference type="Pfam" id="PF08434"/>
    </source>
</evidence>
<reference evidence="3" key="1">
    <citation type="submission" date="2025-08" db="UniProtKB">
        <authorList>
            <consortium name="RefSeq"/>
        </authorList>
    </citation>
    <scope>IDENTIFICATION</scope>
</reference>